<keyword evidence="2" id="KW-1185">Reference proteome</keyword>
<dbReference type="Pfam" id="PF20067">
    <property type="entry name" value="SSL_N"/>
    <property type="match status" value="1"/>
</dbReference>
<dbReference type="EMBL" id="JBHFFA010000002">
    <property type="protein sequence ID" value="KAL2644188.1"/>
    <property type="molecule type" value="Genomic_DNA"/>
</dbReference>
<dbReference type="AlphaFoldDB" id="A0ABD1Z8R2"/>
<proteinExistence type="predicted"/>
<comment type="caution">
    <text evidence="1">The sequence shown here is derived from an EMBL/GenBank/DDBJ whole genome shotgun (WGS) entry which is preliminary data.</text>
</comment>
<name>A0ABD1Z8R2_9MARC</name>
<organism evidence="1 2">
    <name type="scientific">Riccia fluitans</name>
    <dbReference type="NCBI Taxonomy" id="41844"/>
    <lineage>
        <taxon>Eukaryota</taxon>
        <taxon>Viridiplantae</taxon>
        <taxon>Streptophyta</taxon>
        <taxon>Embryophyta</taxon>
        <taxon>Marchantiophyta</taxon>
        <taxon>Marchantiopsida</taxon>
        <taxon>Marchantiidae</taxon>
        <taxon>Marchantiales</taxon>
        <taxon>Ricciaceae</taxon>
        <taxon>Riccia</taxon>
    </lineage>
</organism>
<reference evidence="1 2" key="1">
    <citation type="submission" date="2024-09" db="EMBL/GenBank/DDBJ databases">
        <title>Chromosome-scale assembly of Riccia fluitans.</title>
        <authorList>
            <person name="Paukszto L."/>
            <person name="Sawicki J."/>
            <person name="Karawczyk K."/>
            <person name="Piernik-Szablinska J."/>
            <person name="Szczecinska M."/>
            <person name="Mazdziarz M."/>
        </authorList>
    </citation>
    <scope>NUCLEOTIDE SEQUENCE [LARGE SCALE GENOMIC DNA]</scope>
    <source>
        <strain evidence="1">Rf_01</strain>
        <tissue evidence="1">Aerial parts of the thallus</tissue>
    </source>
</reference>
<protein>
    <submittedName>
        <fullName evidence="1">Uncharacterized protein</fullName>
    </submittedName>
</protein>
<evidence type="ECO:0000313" key="2">
    <source>
        <dbReference type="Proteomes" id="UP001605036"/>
    </source>
</evidence>
<accession>A0ABD1Z8R2</accession>
<gene>
    <name evidence="1" type="ORF">R1flu_011775</name>
</gene>
<evidence type="ECO:0000313" key="1">
    <source>
        <dbReference type="EMBL" id="KAL2644188.1"/>
    </source>
</evidence>
<dbReference type="Proteomes" id="UP001605036">
    <property type="component" value="Unassembled WGS sequence"/>
</dbReference>
<sequence length="100" mass="11441">MVIAFASFVQKYSPLDPVPIDFGPIEFKLQNLEKIFVGEGPEDVVFDKQGRAYTGCADGWVEIPCGEFRFPCGMISHYINIHKRIYEFIFCVSYLVLIIL</sequence>